<reference evidence="2 3" key="2">
    <citation type="journal article" date="2012" name="Stand. Genomic Sci.">
        <title>Complete genome sequence of the moderately thermophilic mineral-sulfide-oxidizing firmicute Sulfobacillus acidophilus type strain (NAL(T)).</title>
        <authorList>
            <person name="Anderson I."/>
            <person name="Chertkov O."/>
            <person name="Chen A."/>
            <person name="Saunders E."/>
            <person name="Lapidus A."/>
            <person name="Nolan M."/>
            <person name="Lucas S."/>
            <person name="Hammon N."/>
            <person name="Deshpande S."/>
            <person name="Cheng J.F."/>
            <person name="Han C."/>
            <person name="Tapia R."/>
            <person name="Goodwin L.A."/>
            <person name="Pitluck S."/>
            <person name="Liolios K."/>
            <person name="Pagani I."/>
            <person name="Ivanova N."/>
            <person name="Mikhailova N."/>
            <person name="Pati A."/>
            <person name="Palaniappan K."/>
            <person name="Land M."/>
            <person name="Pan C."/>
            <person name="Rohde M."/>
            <person name="Pukall R."/>
            <person name="Goker M."/>
            <person name="Detter J.C."/>
            <person name="Woyke T."/>
            <person name="Bristow J."/>
            <person name="Eisen J.A."/>
            <person name="Markowitz V."/>
            <person name="Hugenholtz P."/>
            <person name="Kyrpides N.C."/>
            <person name="Klenk H.P."/>
            <person name="Mavromatis K."/>
        </authorList>
    </citation>
    <scope>NUCLEOTIDE SEQUENCE [LARGE SCALE GENOMIC DNA]</scope>
    <source>
        <strain evidence="3">ATCC 700253 / DSM 10332 / NAL</strain>
    </source>
</reference>
<feature type="transmembrane region" description="Helical" evidence="1">
    <location>
        <begin position="12"/>
        <end position="31"/>
    </location>
</feature>
<keyword evidence="1" id="KW-0472">Membrane</keyword>
<dbReference type="PATRIC" id="fig|679936.5.peg.1251"/>
<feature type="transmembrane region" description="Helical" evidence="1">
    <location>
        <begin position="65"/>
        <end position="87"/>
    </location>
</feature>
<organism evidence="2 3">
    <name type="scientific">Sulfobacillus acidophilus (strain ATCC 700253 / DSM 10332 / NAL)</name>
    <dbReference type="NCBI Taxonomy" id="679936"/>
    <lineage>
        <taxon>Bacteria</taxon>
        <taxon>Bacillati</taxon>
        <taxon>Bacillota</taxon>
        <taxon>Clostridia</taxon>
        <taxon>Eubacteriales</taxon>
        <taxon>Clostridiales Family XVII. Incertae Sedis</taxon>
        <taxon>Sulfobacillus</taxon>
    </lineage>
</organism>
<keyword evidence="1" id="KW-0812">Transmembrane</keyword>
<evidence type="ECO:0000313" key="2">
    <source>
        <dbReference type="EMBL" id="AEW04690.1"/>
    </source>
</evidence>
<dbReference type="HOGENOM" id="CLU_2235179_0_0_9"/>
<sequence>MNLSIWLKRSLWLGMLLLWWLMGVVFGMTWTQVGQWAVIHHAVLSFVNHVLISLVLLMFQPSSSIWANVLAIGLAIELGFMALFFAVEFREVLRSVWRFVRPSRS</sequence>
<proteinExistence type="predicted"/>
<protein>
    <submittedName>
        <fullName evidence="2">Uncharacterized protein</fullName>
    </submittedName>
</protein>
<keyword evidence="3" id="KW-1185">Reference proteome</keyword>
<keyword evidence="1" id="KW-1133">Transmembrane helix</keyword>
<reference evidence="3" key="1">
    <citation type="submission" date="2011-12" db="EMBL/GenBank/DDBJ databases">
        <title>The complete genome of chromosome of Sulfobacillus acidophilus DSM 10332.</title>
        <authorList>
            <person name="Lucas S."/>
            <person name="Han J."/>
            <person name="Lapidus A."/>
            <person name="Bruce D."/>
            <person name="Goodwin L."/>
            <person name="Pitluck S."/>
            <person name="Peters L."/>
            <person name="Kyrpides N."/>
            <person name="Mavromatis K."/>
            <person name="Ivanova N."/>
            <person name="Mikhailova N."/>
            <person name="Chertkov O."/>
            <person name="Saunders E."/>
            <person name="Detter J.C."/>
            <person name="Tapia R."/>
            <person name="Han C."/>
            <person name="Land M."/>
            <person name="Hauser L."/>
            <person name="Markowitz V."/>
            <person name="Cheng J.-F."/>
            <person name="Hugenholtz P."/>
            <person name="Woyke T."/>
            <person name="Wu D."/>
            <person name="Pukall R."/>
            <person name="Gehrich-Schroeter G."/>
            <person name="Schneider S."/>
            <person name="Klenk H.-P."/>
            <person name="Eisen J.A."/>
        </authorList>
    </citation>
    <scope>NUCLEOTIDE SEQUENCE [LARGE SCALE GENOMIC DNA]</scope>
    <source>
        <strain evidence="3">ATCC 700253 / DSM 10332 / NAL</strain>
    </source>
</reference>
<dbReference type="Proteomes" id="UP000005439">
    <property type="component" value="Chromosome"/>
</dbReference>
<dbReference type="KEGG" id="sap:Sulac_1190"/>
<feature type="transmembrane region" description="Helical" evidence="1">
    <location>
        <begin position="38"/>
        <end position="59"/>
    </location>
</feature>
<dbReference type="AlphaFoldDB" id="G8TUP3"/>
<gene>
    <name evidence="2" type="ordered locus">Sulac_1190</name>
</gene>
<evidence type="ECO:0000256" key="1">
    <source>
        <dbReference type="SAM" id="Phobius"/>
    </source>
</evidence>
<dbReference type="EMBL" id="CP003179">
    <property type="protein sequence ID" value="AEW04690.1"/>
    <property type="molecule type" value="Genomic_DNA"/>
</dbReference>
<dbReference type="STRING" id="679936.Sulac_1190"/>
<accession>G8TUP3</accession>
<name>G8TUP3_SULAD</name>
<evidence type="ECO:0000313" key="3">
    <source>
        <dbReference type="Proteomes" id="UP000005439"/>
    </source>
</evidence>